<dbReference type="GO" id="GO:0004519">
    <property type="term" value="F:endonuclease activity"/>
    <property type="evidence" value="ECO:0007669"/>
    <property type="project" value="UniProtKB-KW"/>
</dbReference>
<proteinExistence type="predicted"/>
<protein>
    <submittedName>
        <fullName evidence="3">Endonuclease/exonuclease/phosphatase family protein</fullName>
    </submittedName>
</protein>
<evidence type="ECO:0000313" key="4">
    <source>
        <dbReference type="Proteomes" id="UP000320042"/>
    </source>
</evidence>
<feature type="transmembrane region" description="Helical" evidence="1">
    <location>
        <begin position="20"/>
        <end position="40"/>
    </location>
</feature>
<dbReference type="PANTHER" id="PTHR14859:SF15">
    <property type="entry name" value="ENDONUCLEASE_EXONUCLEASE_PHOSPHATASE DOMAIN-CONTAINING PROTEIN"/>
    <property type="match status" value="1"/>
</dbReference>
<dbReference type="PANTHER" id="PTHR14859">
    <property type="entry name" value="CALCOFLUOR WHITE HYPERSENSITIVE PROTEIN PRECURSOR"/>
    <property type="match status" value="1"/>
</dbReference>
<feature type="transmembrane region" description="Helical" evidence="1">
    <location>
        <begin position="77"/>
        <end position="98"/>
    </location>
</feature>
<feature type="transmembrane region" description="Helical" evidence="1">
    <location>
        <begin position="46"/>
        <end position="70"/>
    </location>
</feature>
<keyword evidence="1" id="KW-1133">Transmembrane helix</keyword>
<dbReference type="OrthoDB" id="635146at2"/>
<keyword evidence="3" id="KW-0540">Nuclease</keyword>
<gene>
    <name evidence="3" type="ORF">FPZ43_14030</name>
</gene>
<dbReference type="Pfam" id="PF03372">
    <property type="entry name" value="Exo_endo_phos"/>
    <property type="match status" value="1"/>
</dbReference>
<sequence length="370" mass="42032">MPSSKNPARQKPGLSLFDKIILACNILASLLLLLSYLSPTTDPRDIWILALLGLGFPFLVLANLFFIFFWIFRRIKLALISAISILVGFKFILMNITYHENNYSSKSKTVNSLRIMQYNVHGFVGIGAKDGVNIKDEILETIAIERPDIITFEDYVVSNATKTSSNDSVKAALKLPNYYFVKLSKKNINAAGNAIFSKYPIVNSGVVDTTSFNKQRSIFVDIKYNDKKIRIYAVHLQSVMFKTQEHAFLKGNVSVSKSEQVSDKLKKAFIYRSYEVAKLKRHIENCPHPYIISGDFNDTPMSFAFNELISGMKSTYQEKGYGLGYTYYNDFPNVQIDHILVSSQINILNYFLKKAKLSDHYPIISDIEVN</sequence>
<evidence type="ECO:0000313" key="3">
    <source>
        <dbReference type="EMBL" id="TWR27584.1"/>
    </source>
</evidence>
<reference evidence="3 4" key="1">
    <citation type="submission" date="2019-07" db="EMBL/GenBank/DDBJ databases">
        <authorList>
            <person name="Kim J."/>
        </authorList>
    </citation>
    <scope>NUCLEOTIDE SEQUENCE [LARGE SCALE GENOMIC DNA]</scope>
    <source>
        <strain evidence="4">dk17</strain>
    </source>
</reference>
<organism evidence="3 4">
    <name type="scientific">Mucilaginibacter pallidiroseus</name>
    <dbReference type="NCBI Taxonomy" id="2599295"/>
    <lineage>
        <taxon>Bacteria</taxon>
        <taxon>Pseudomonadati</taxon>
        <taxon>Bacteroidota</taxon>
        <taxon>Sphingobacteriia</taxon>
        <taxon>Sphingobacteriales</taxon>
        <taxon>Sphingobacteriaceae</taxon>
        <taxon>Mucilaginibacter</taxon>
    </lineage>
</organism>
<keyword evidence="3" id="KW-0255">Endonuclease</keyword>
<keyword evidence="1" id="KW-0472">Membrane</keyword>
<keyword evidence="3" id="KW-0378">Hydrolase</keyword>
<dbReference type="GO" id="GO:0016020">
    <property type="term" value="C:membrane"/>
    <property type="evidence" value="ECO:0007669"/>
    <property type="project" value="GOC"/>
</dbReference>
<dbReference type="GO" id="GO:0004527">
    <property type="term" value="F:exonuclease activity"/>
    <property type="evidence" value="ECO:0007669"/>
    <property type="project" value="UniProtKB-KW"/>
</dbReference>
<evidence type="ECO:0000259" key="2">
    <source>
        <dbReference type="Pfam" id="PF03372"/>
    </source>
</evidence>
<dbReference type="InterPro" id="IPR036691">
    <property type="entry name" value="Endo/exonu/phosph_ase_sf"/>
</dbReference>
<keyword evidence="4" id="KW-1185">Reference proteome</keyword>
<keyword evidence="1" id="KW-0812">Transmembrane</keyword>
<dbReference type="Gene3D" id="3.60.10.10">
    <property type="entry name" value="Endonuclease/exonuclease/phosphatase"/>
    <property type="match status" value="1"/>
</dbReference>
<dbReference type="EMBL" id="VOEJ01000006">
    <property type="protein sequence ID" value="TWR27584.1"/>
    <property type="molecule type" value="Genomic_DNA"/>
</dbReference>
<dbReference type="RefSeq" id="WP_146382549.1">
    <property type="nucleotide sequence ID" value="NZ_VOEJ01000006.1"/>
</dbReference>
<accession>A0A563U8D9</accession>
<dbReference type="CDD" id="cd09084">
    <property type="entry name" value="EEP-2"/>
    <property type="match status" value="1"/>
</dbReference>
<dbReference type="InterPro" id="IPR051916">
    <property type="entry name" value="GPI-anchor_lipid_remodeler"/>
</dbReference>
<dbReference type="InterPro" id="IPR005135">
    <property type="entry name" value="Endo/exonuclease/phosphatase"/>
</dbReference>
<dbReference type="Proteomes" id="UP000320042">
    <property type="component" value="Unassembled WGS sequence"/>
</dbReference>
<comment type="caution">
    <text evidence="3">The sequence shown here is derived from an EMBL/GenBank/DDBJ whole genome shotgun (WGS) entry which is preliminary data.</text>
</comment>
<feature type="domain" description="Endonuclease/exonuclease/phosphatase" evidence="2">
    <location>
        <begin position="116"/>
        <end position="360"/>
    </location>
</feature>
<dbReference type="GO" id="GO:0006506">
    <property type="term" value="P:GPI anchor biosynthetic process"/>
    <property type="evidence" value="ECO:0007669"/>
    <property type="project" value="TreeGrafter"/>
</dbReference>
<dbReference type="SUPFAM" id="SSF56219">
    <property type="entry name" value="DNase I-like"/>
    <property type="match status" value="1"/>
</dbReference>
<dbReference type="AlphaFoldDB" id="A0A563U8D9"/>
<name>A0A563U8D9_9SPHI</name>
<evidence type="ECO:0000256" key="1">
    <source>
        <dbReference type="SAM" id="Phobius"/>
    </source>
</evidence>
<keyword evidence="3" id="KW-0269">Exonuclease</keyword>